<dbReference type="PANTHER" id="PTHR10695">
    <property type="entry name" value="DEPHOSPHO-COA KINASE-RELATED"/>
    <property type="match status" value="1"/>
</dbReference>
<dbReference type="PANTHER" id="PTHR10695:SF46">
    <property type="entry name" value="BIFUNCTIONAL COENZYME A SYNTHASE-RELATED"/>
    <property type="match status" value="1"/>
</dbReference>
<keyword evidence="5 7" id="KW-0808">Transferase</keyword>
<dbReference type="Pfam" id="PF01121">
    <property type="entry name" value="CoaE"/>
    <property type="match status" value="1"/>
</dbReference>
<keyword evidence="8" id="KW-1185">Reference proteome</keyword>
<evidence type="ECO:0000256" key="5">
    <source>
        <dbReference type="HAMAP-Rule" id="MF_00376"/>
    </source>
</evidence>
<keyword evidence="5 7" id="KW-0418">Kinase</keyword>
<dbReference type="AlphaFoldDB" id="A0A4U0EW09"/>
<reference evidence="7 8" key="1">
    <citation type="submission" date="2019-04" db="EMBL/GenBank/DDBJ databases">
        <title>Lacinutrix sp. nov., isolated from marine water.</title>
        <authorList>
            <person name="Kim W."/>
        </authorList>
    </citation>
    <scope>NUCLEOTIDE SEQUENCE [LARGE SCALE GENOMIC DNA]</scope>
    <source>
        <strain evidence="7 8">CAU 1491</strain>
    </source>
</reference>
<dbReference type="UniPathway" id="UPA00241">
    <property type="reaction ID" value="UER00356"/>
</dbReference>
<gene>
    <name evidence="5" type="primary">coaE</name>
    <name evidence="7" type="ORF">E5167_09450</name>
</gene>
<dbReference type="EC" id="2.7.1.24" evidence="5 6"/>
<keyword evidence="3 5" id="KW-0067">ATP-binding</keyword>
<evidence type="ECO:0000256" key="2">
    <source>
        <dbReference type="ARBA" id="ARBA00022741"/>
    </source>
</evidence>
<comment type="function">
    <text evidence="5">Catalyzes the phosphorylation of the 3'-hydroxyl group of dephosphocoenzyme A to form coenzyme A.</text>
</comment>
<comment type="caution">
    <text evidence="7">The sequence shown here is derived from an EMBL/GenBank/DDBJ whole genome shotgun (WGS) entry which is preliminary data.</text>
</comment>
<dbReference type="CDD" id="cd02022">
    <property type="entry name" value="DPCK"/>
    <property type="match status" value="1"/>
</dbReference>
<dbReference type="GO" id="GO:0005524">
    <property type="term" value="F:ATP binding"/>
    <property type="evidence" value="ECO:0007669"/>
    <property type="project" value="UniProtKB-UniRule"/>
</dbReference>
<comment type="catalytic activity">
    <reaction evidence="5">
        <text>3'-dephospho-CoA + ATP = ADP + CoA + H(+)</text>
        <dbReference type="Rhea" id="RHEA:18245"/>
        <dbReference type="ChEBI" id="CHEBI:15378"/>
        <dbReference type="ChEBI" id="CHEBI:30616"/>
        <dbReference type="ChEBI" id="CHEBI:57287"/>
        <dbReference type="ChEBI" id="CHEBI:57328"/>
        <dbReference type="ChEBI" id="CHEBI:456216"/>
        <dbReference type="EC" id="2.7.1.24"/>
    </reaction>
</comment>
<dbReference type="NCBIfam" id="TIGR00152">
    <property type="entry name" value="dephospho-CoA kinase"/>
    <property type="match status" value="1"/>
</dbReference>
<evidence type="ECO:0000256" key="3">
    <source>
        <dbReference type="ARBA" id="ARBA00022840"/>
    </source>
</evidence>
<dbReference type="OrthoDB" id="9812943at2"/>
<protein>
    <recommendedName>
        <fullName evidence="5 6">Dephospho-CoA kinase</fullName>
        <ecNumber evidence="5 6">2.7.1.24</ecNumber>
    </recommendedName>
    <alternativeName>
        <fullName evidence="5">Dephosphocoenzyme A kinase</fullName>
    </alternativeName>
</protein>
<dbReference type="GO" id="GO:0004140">
    <property type="term" value="F:dephospho-CoA kinase activity"/>
    <property type="evidence" value="ECO:0007669"/>
    <property type="project" value="UniProtKB-UniRule"/>
</dbReference>
<proteinExistence type="inferred from homology"/>
<keyword evidence="2 5" id="KW-0547">Nucleotide-binding</keyword>
<keyword evidence="4 5" id="KW-0173">Coenzyme A biosynthesis</keyword>
<dbReference type="EMBL" id="SUPL01000004">
    <property type="protein sequence ID" value="TJY36073.1"/>
    <property type="molecule type" value="Genomic_DNA"/>
</dbReference>
<accession>A0A4U0EW09</accession>
<dbReference type="InterPro" id="IPR027417">
    <property type="entry name" value="P-loop_NTPase"/>
</dbReference>
<evidence type="ECO:0000256" key="4">
    <source>
        <dbReference type="ARBA" id="ARBA00022993"/>
    </source>
</evidence>
<dbReference type="PROSITE" id="PS51219">
    <property type="entry name" value="DPCK"/>
    <property type="match status" value="1"/>
</dbReference>
<comment type="pathway">
    <text evidence="5">Cofactor biosynthesis; coenzyme A biosynthesis; CoA from (R)-pantothenate: step 5/5.</text>
</comment>
<dbReference type="HAMAP" id="MF_00376">
    <property type="entry name" value="Dephospho_CoA_kinase"/>
    <property type="match status" value="1"/>
</dbReference>
<evidence type="ECO:0000313" key="8">
    <source>
        <dbReference type="Proteomes" id="UP000307657"/>
    </source>
</evidence>
<keyword evidence="5" id="KW-0963">Cytoplasm</keyword>
<comment type="similarity">
    <text evidence="1 5">Belongs to the CoaE family.</text>
</comment>
<evidence type="ECO:0000313" key="7">
    <source>
        <dbReference type="EMBL" id="TJY36073.1"/>
    </source>
</evidence>
<feature type="binding site" evidence="5">
    <location>
        <begin position="12"/>
        <end position="17"/>
    </location>
    <ligand>
        <name>ATP</name>
        <dbReference type="ChEBI" id="CHEBI:30616"/>
    </ligand>
</feature>
<comment type="subcellular location">
    <subcellularLocation>
        <location evidence="5">Cytoplasm</location>
    </subcellularLocation>
</comment>
<evidence type="ECO:0000256" key="1">
    <source>
        <dbReference type="ARBA" id="ARBA00009018"/>
    </source>
</evidence>
<dbReference type="Gene3D" id="3.40.50.300">
    <property type="entry name" value="P-loop containing nucleotide triphosphate hydrolases"/>
    <property type="match status" value="1"/>
</dbReference>
<evidence type="ECO:0000256" key="6">
    <source>
        <dbReference type="NCBIfam" id="TIGR00152"/>
    </source>
</evidence>
<sequence length="198" mass="22524">MSKVIGLTGGIGSGKTTVANMFLELGVPVYIADIEAKKLMNKSKVIKRKLIKLFGEEAYIDGILNKHFIAQKIFNNKNLLEKMNAIVHPKVASHFKRWLAKQEAPYVIKEAAILFENNSYLNHDAIILVVANEEVRIQRVIKRDNSTKEKVKAIISNQWSDEKKKPLSQFVINNTTLLKTRKEVEKTHKKILNTICAK</sequence>
<dbReference type="RefSeq" id="WP_136843395.1">
    <property type="nucleotide sequence ID" value="NZ_SUPL01000004.1"/>
</dbReference>
<dbReference type="GO" id="GO:0005737">
    <property type="term" value="C:cytoplasm"/>
    <property type="evidence" value="ECO:0007669"/>
    <property type="project" value="UniProtKB-SubCell"/>
</dbReference>
<dbReference type="GO" id="GO:0015937">
    <property type="term" value="P:coenzyme A biosynthetic process"/>
    <property type="evidence" value="ECO:0007669"/>
    <property type="project" value="UniProtKB-UniRule"/>
</dbReference>
<dbReference type="PRINTS" id="PR00988">
    <property type="entry name" value="URIDINKINASE"/>
</dbReference>
<dbReference type="SUPFAM" id="SSF52540">
    <property type="entry name" value="P-loop containing nucleoside triphosphate hydrolases"/>
    <property type="match status" value="1"/>
</dbReference>
<dbReference type="Proteomes" id="UP000307657">
    <property type="component" value="Unassembled WGS sequence"/>
</dbReference>
<organism evidence="7 8">
    <name type="scientific">Pontimicrobium aquaticum</name>
    <dbReference type="NCBI Taxonomy" id="2565367"/>
    <lineage>
        <taxon>Bacteria</taxon>
        <taxon>Pseudomonadati</taxon>
        <taxon>Bacteroidota</taxon>
        <taxon>Flavobacteriia</taxon>
        <taxon>Flavobacteriales</taxon>
        <taxon>Flavobacteriaceae</taxon>
        <taxon>Pontimicrobium</taxon>
    </lineage>
</organism>
<name>A0A4U0EW09_9FLAO</name>
<dbReference type="InterPro" id="IPR001977">
    <property type="entry name" value="Depp_CoAkinase"/>
</dbReference>